<feature type="transmembrane region" description="Helical" evidence="1">
    <location>
        <begin position="222"/>
        <end position="241"/>
    </location>
</feature>
<feature type="transmembrane region" description="Helical" evidence="1">
    <location>
        <begin position="195"/>
        <end position="216"/>
    </location>
</feature>
<evidence type="ECO:0000313" key="3">
    <source>
        <dbReference type="Proteomes" id="UP001205185"/>
    </source>
</evidence>
<dbReference type="Proteomes" id="UP001205185">
    <property type="component" value="Unassembled WGS sequence"/>
</dbReference>
<keyword evidence="3" id="KW-1185">Reference proteome</keyword>
<sequence length="341" mass="36209">MSLEPVLTRSALSDPTTATLHALRRALDWRKVLPLVNVVLAAVVAWYGNHALGSTAVTGLLLVLGAVSLAQGVYALRVRQISLRNVGMLREQPWTSVDIQVLRGTTGITDLRVEGATTALRVFSLTAAHRAVLRRTGRAWLVGPDAEGVAAIRVEGSHEAWPARVLSTVPAQRPVPAPDKVEPTARAAAVRSKRITMALVFLPVFLLYALYTATMFGGFELLLFLIGLTPALLVGLLLVAIRHRLADRRLPALVRAGGWVQVEATVHSRAQRADATAEAHITLRRADGSAVAVVSRNAPVDLLGAITDTGVVWVAGTVETGQTIALGFPGYPLVAAAKVTG</sequence>
<evidence type="ECO:0008006" key="4">
    <source>
        <dbReference type="Google" id="ProtNLM"/>
    </source>
</evidence>
<evidence type="ECO:0000313" key="2">
    <source>
        <dbReference type="EMBL" id="MCP2269886.1"/>
    </source>
</evidence>
<gene>
    <name evidence="2" type="ORF">LV75_002375</name>
</gene>
<accession>A0ABT1IBE6</accession>
<feature type="transmembrane region" description="Helical" evidence="1">
    <location>
        <begin position="55"/>
        <end position="76"/>
    </location>
</feature>
<feature type="transmembrane region" description="Helical" evidence="1">
    <location>
        <begin position="32"/>
        <end position="49"/>
    </location>
</feature>
<keyword evidence="1" id="KW-0812">Transmembrane</keyword>
<evidence type="ECO:0000256" key="1">
    <source>
        <dbReference type="SAM" id="Phobius"/>
    </source>
</evidence>
<reference evidence="2 3" key="1">
    <citation type="submission" date="2022-06" db="EMBL/GenBank/DDBJ databases">
        <title>Genomic Encyclopedia of Archaeal and Bacterial Type Strains, Phase II (KMG-II): from individual species to whole genera.</title>
        <authorList>
            <person name="Goeker M."/>
        </authorList>
    </citation>
    <scope>NUCLEOTIDE SEQUENCE [LARGE SCALE GENOMIC DNA]</scope>
    <source>
        <strain evidence="2 3">DSM 44255</strain>
    </source>
</reference>
<keyword evidence="1" id="KW-1133">Transmembrane helix</keyword>
<comment type="caution">
    <text evidence="2">The sequence shown here is derived from an EMBL/GenBank/DDBJ whole genome shotgun (WGS) entry which is preliminary data.</text>
</comment>
<name>A0ABT1IBE6_9PSEU</name>
<proteinExistence type="predicted"/>
<protein>
    <recommendedName>
        <fullName evidence="4">PH (Pleckstrin Homology) domain-containing protein</fullName>
    </recommendedName>
</protein>
<dbReference type="EMBL" id="JAMTCO010000005">
    <property type="protein sequence ID" value="MCP2269886.1"/>
    <property type="molecule type" value="Genomic_DNA"/>
</dbReference>
<organism evidence="2 3">
    <name type="scientific">Actinokineospora diospyrosa</name>
    <dbReference type="NCBI Taxonomy" id="103728"/>
    <lineage>
        <taxon>Bacteria</taxon>
        <taxon>Bacillati</taxon>
        <taxon>Actinomycetota</taxon>
        <taxon>Actinomycetes</taxon>
        <taxon>Pseudonocardiales</taxon>
        <taxon>Pseudonocardiaceae</taxon>
        <taxon>Actinokineospora</taxon>
    </lineage>
</organism>
<keyword evidence="1" id="KW-0472">Membrane</keyword>
<dbReference type="RefSeq" id="WP_253886850.1">
    <property type="nucleotide sequence ID" value="NZ_BAAAVB010000024.1"/>
</dbReference>